<feature type="domain" description="Formyl transferase N-terminal" evidence="10">
    <location>
        <begin position="14"/>
        <end position="187"/>
    </location>
</feature>
<dbReference type="EC" id="2.1.2.9" evidence="3 8"/>
<keyword evidence="9" id="KW-0472">Membrane</keyword>
<dbReference type="GO" id="GO:0004479">
    <property type="term" value="F:methionyl-tRNA formyltransferase activity"/>
    <property type="evidence" value="ECO:0007669"/>
    <property type="project" value="UniProtKB-UniRule"/>
</dbReference>
<evidence type="ECO:0000256" key="1">
    <source>
        <dbReference type="ARBA" id="ARBA00002606"/>
    </source>
</evidence>
<dbReference type="EMBL" id="AP019379">
    <property type="protein sequence ID" value="BBI01374.1"/>
    <property type="molecule type" value="Genomic_DNA"/>
</dbReference>
<keyword evidence="9" id="KW-1133">Transmembrane helix</keyword>
<dbReference type="InterPro" id="IPR011034">
    <property type="entry name" value="Formyl_transferase-like_C_sf"/>
</dbReference>
<comment type="similarity">
    <text evidence="2 8">Belongs to the Fmt family.</text>
</comment>
<reference evidence="12 13" key="1">
    <citation type="journal article" date="2019" name="Proc. Natl. Acad. Sci. U.S.A.">
        <title>Exaggeration and cooption of innate immunity for social defense.</title>
        <authorList>
            <person name="Kutsukake M."/>
            <person name="Moriyama M."/>
            <person name="Shigenobu S."/>
            <person name="Meng X.-Y."/>
            <person name="Nikoh N."/>
            <person name="Noda C."/>
            <person name="Kobayashi S."/>
            <person name="Fukatsu T."/>
        </authorList>
    </citation>
    <scope>NUCLEOTIDE SEQUENCE [LARGE SCALE GENOMIC DNA]</scope>
    <source>
        <strain evidence="12 13">Nmo</strain>
    </source>
</reference>
<dbReference type="GO" id="GO:0005829">
    <property type="term" value="C:cytosol"/>
    <property type="evidence" value="ECO:0007669"/>
    <property type="project" value="TreeGrafter"/>
</dbReference>
<dbReference type="RefSeq" id="WP_158345117.1">
    <property type="nucleotide sequence ID" value="NZ_AP019379.1"/>
</dbReference>
<dbReference type="PANTHER" id="PTHR11138">
    <property type="entry name" value="METHIONYL-TRNA FORMYLTRANSFERASE"/>
    <property type="match status" value="1"/>
</dbReference>
<keyword evidence="9" id="KW-0812">Transmembrane</keyword>
<evidence type="ECO:0000259" key="10">
    <source>
        <dbReference type="Pfam" id="PF00551"/>
    </source>
</evidence>
<evidence type="ECO:0000256" key="2">
    <source>
        <dbReference type="ARBA" id="ARBA00010699"/>
    </source>
</evidence>
<dbReference type="Gene3D" id="3.10.25.10">
    <property type="entry name" value="Formyl transferase, C-terminal domain"/>
    <property type="match status" value="1"/>
</dbReference>
<dbReference type="SUPFAM" id="SSF53328">
    <property type="entry name" value="Formyltransferase"/>
    <property type="match status" value="1"/>
</dbReference>
<dbReference type="InterPro" id="IPR036477">
    <property type="entry name" value="Formyl_transf_N_sf"/>
</dbReference>
<dbReference type="Gene3D" id="3.40.50.170">
    <property type="entry name" value="Formyl transferase, N-terminal domain"/>
    <property type="match status" value="1"/>
</dbReference>
<accession>A0A455TAP1</accession>
<dbReference type="InterPro" id="IPR044135">
    <property type="entry name" value="Met-tRNA-FMT_C"/>
</dbReference>
<keyword evidence="5 8" id="KW-0808">Transferase</keyword>
<evidence type="ECO:0000256" key="7">
    <source>
        <dbReference type="ARBA" id="ARBA00048558"/>
    </source>
</evidence>
<evidence type="ECO:0000256" key="6">
    <source>
        <dbReference type="ARBA" id="ARBA00022917"/>
    </source>
</evidence>
<name>A0A455TAP1_9GAMM</name>
<dbReference type="InterPro" id="IPR005794">
    <property type="entry name" value="Fmt"/>
</dbReference>
<dbReference type="InterPro" id="IPR037022">
    <property type="entry name" value="Formyl_trans_C_sf"/>
</dbReference>
<dbReference type="OrthoDB" id="9802815at2"/>
<evidence type="ECO:0000256" key="5">
    <source>
        <dbReference type="ARBA" id="ARBA00022679"/>
    </source>
</evidence>
<dbReference type="CDD" id="cd08646">
    <property type="entry name" value="FMT_core_Met-tRNA-FMT_N"/>
    <property type="match status" value="1"/>
</dbReference>
<dbReference type="InterPro" id="IPR002376">
    <property type="entry name" value="Formyl_transf_N"/>
</dbReference>
<sequence length="318" mass="35945">MSLIPIKKYKTSLRIIFAGTSKFAVQHLNALLCSKHQIIAILTKPDSISGRGNKICPSPIKSFALKKNIIIITPKSLQSSKIKKKIYTLNADLMLVVSYGLIIPKYILTMFPLGCINIHASLLPRLRGPSPIERSILNGETKTGITTFIMNEFIDTGDIIHILQCPINNNDTKGSLYIKLYKIGIKCMFITLFKIITRKYSLVKQNDTNATYAKKIEKKEGQLNWNLPAETLNRTIRAFNPYPTAYFIINNHKIKVWKASVLKNTKKYIPGKIVTLNKKGLQIATSHNILNIQSIQMPGKKIINSIDIYNAYKKLFIP</sequence>
<gene>
    <name evidence="8 12" type="primary">fmt</name>
    <name evidence="12" type="ORF">BUCNMO_372</name>
</gene>
<dbReference type="SUPFAM" id="SSF50486">
    <property type="entry name" value="FMT C-terminal domain-like"/>
    <property type="match status" value="1"/>
</dbReference>
<evidence type="ECO:0000256" key="8">
    <source>
        <dbReference type="HAMAP-Rule" id="MF_00182"/>
    </source>
</evidence>
<evidence type="ECO:0000259" key="11">
    <source>
        <dbReference type="Pfam" id="PF02911"/>
    </source>
</evidence>
<dbReference type="CDD" id="cd08704">
    <property type="entry name" value="Met_tRNA_FMT_C"/>
    <property type="match status" value="1"/>
</dbReference>
<proteinExistence type="inferred from homology"/>
<evidence type="ECO:0000256" key="9">
    <source>
        <dbReference type="SAM" id="Phobius"/>
    </source>
</evidence>
<evidence type="ECO:0000256" key="4">
    <source>
        <dbReference type="ARBA" id="ARBA00016014"/>
    </source>
</evidence>
<comment type="function">
    <text evidence="1 8">Attaches a formyl group to the free amino group of methionyl-tRNA(fMet). The formyl group appears to play a dual role in the initiator identity of N-formylmethionyl-tRNA by promoting its recognition by IF2 and preventing the misappropriation of this tRNA by the elongation apparatus.</text>
</comment>
<feature type="binding site" evidence="8">
    <location>
        <begin position="121"/>
        <end position="124"/>
    </location>
    <ligand>
        <name>(6S)-5,6,7,8-tetrahydrofolate</name>
        <dbReference type="ChEBI" id="CHEBI:57453"/>
    </ligand>
</feature>
<keyword evidence="13" id="KW-1185">Reference proteome</keyword>
<feature type="transmembrane region" description="Helical" evidence="9">
    <location>
        <begin position="86"/>
        <end position="108"/>
    </location>
</feature>
<evidence type="ECO:0000313" key="13">
    <source>
        <dbReference type="Proteomes" id="UP000317544"/>
    </source>
</evidence>
<evidence type="ECO:0000256" key="3">
    <source>
        <dbReference type="ARBA" id="ARBA00012261"/>
    </source>
</evidence>
<feature type="domain" description="Formyl transferase C-terminal" evidence="11">
    <location>
        <begin position="215"/>
        <end position="312"/>
    </location>
</feature>
<evidence type="ECO:0000313" key="12">
    <source>
        <dbReference type="EMBL" id="BBI01374.1"/>
    </source>
</evidence>
<dbReference type="InterPro" id="IPR041711">
    <property type="entry name" value="Met-tRNA-FMT_N"/>
</dbReference>
<dbReference type="AlphaFoldDB" id="A0A455TAP1"/>
<dbReference type="PANTHER" id="PTHR11138:SF5">
    <property type="entry name" value="METHIONYL-TRNA FORMYLTRANSFERASE, MITOCHONDRIAL"/>
    <property type="match status" value="1"/>
</dbReference>
<dbReference type="Proteomes" id="UP000317544">
    <property type="component" value="Chromosome"/>
</dbReference>
<dbReference type="InterPro" id="IPR005793">
    <property type="entry name" value="Formyl_trans_C"/>
</dbReference>
<dbReference type="HAMAP" id="MF_00182">
    <property type="entry name" value="Formyl_trans"/>
    <property type="match status" value="1"/>
</dbReference>
<protein>
    <recommendedName>
        <fullName evidence="4 8">Methionyl-tRNA formyltransferase</fullName>
        <ecNumber evidence="3 8">2.1.2.9</ecNumber>
    </recommendedName>
</protein>
<dbReference type="Pfam" id="PF02911">
    <property type="entry name" value="Formyl_trans_C"/>
    <property type="match status" value="1"/>
</dbReference>
<comment type="catalytic activity">
    <reaction evidence="7 8">
        <text>L-methionyl-tRNA(fMet) + (6R)-10-formyltetrahydrofolate = N-formyl-L-methionyl-tRNA(fMet) + (6S)-5,6,7,8-tetrahydrofolate + H(+)</text>
        <dbReference type="Rhea" id="RHEA:24380"/>
        <dbReference type="Rhea" id="RHEA-COMP:9952"/>
        <dbReference type="Rhea" id="RHEA-COMP:9953"/>
        <dbReference type="ChEBI" id="CHEBI:15378"/>
        <dbReference type="ChEBI" id="CHEBI:57453"/>
        <dbReference type="ChEBI" id="CHEBI:78530"/>
        <dbReference type="ChEBI" id="CHEBI:78844"/>
        <dbReference type="ChEBI" id="CHEBI:195366"/>
        <dbReference type="EC" id="2.1.2.9"/>
    </reaction>
</comment>
<dbReference type="NCBIfam" id="TIGR00460">
    <property type="entry name" value="fmt"/>
    <property type="match status" value="1"/>
</dbReference>
<dbReference type="Pfam" id="PF00551">
    <property type="entry name" value="Formyl_trans_N"/>
    <property type="match status" value="1"/>
</dbReference>
<organism evidence="12 13">
    <name type="scientific">Buchnera aphidicola</name>
    <name type="common">Nipponaphis monzeni</name>
    <dbReference type="NCBI Taxonomy" id="2495405"/>
    <lineage>
        <taxon>Bacteria</taxon>
        <taxon>Pseudomonadati</taxon>
        <taxon>Pseudomonadota</taxon>
        <taxon>Gammaproteobacteria</taxon>
        <taxon>Enterobacterales</taxon>
        <taxon>Erwiniaceae</taxon>
        <taxon>Buchnera</taxon>
    </lineage>
</organism>
<keyword evidence="6 8" id="KW-0648">Protein biosynthesis</keyword>